<proteinExistence type="predicted"/>
<sequence length="102" mass="11664">MWHELVLHGVGGRTIAEAKERLTYEEARSWFAYIQKRGSLHFGRRLEQIIAMIMPAWVKVADPYALMPHESRPQADSADFHTLSQMLQGVARGNEKSRNTDA</sequence>
<gene>
    <name evidence="1" type="ORF">A6D6_02697</name>
</gene>
<dbReference type="Proteomes" id="UP000771797">
    <property type="component" value="Unassembled WGS sequence"/>
</dbReference>
<protein>
    <submittedName>
        <fullName evidence="1">Phage protein</fullName>
    </submittedName>
</protein>
<comment type="caution">
    <text evidence="1">The sequence shown here is derived from an EMBL/GenBank/DDBJ whole genome shotgun (WGS) entry which is preliminary data.</text>
</comment>
<evidence type="ECO:0000313" key="2">
    <source>
        <dbReference type="Proteomes" id="UP000771797"/>
    </source>
</evidence>
<dbReference type="EMBL" id="AQPF01000023">
    <property type="protein sequence ID" value="KAF0804933.1"/>
    <property type="molecule type" value="Genomic_DNA"/>
</dbReference>
<evidence type="ECO:0000313" key="1">
    <source>
        <dbReference type="EMBL" id="KAF0804933.1"/>
    </source>
</evidence>
<name>A0ABQ6Y6D9_9GAMM</name>
<keyword evidence="2" id="KW-1185">Reference proteome</keyword>
<organism evidence="1 2">
    <name type="scientific">Alcanivorax xiamenensis</name>
    <dbReference type="NCBI Taxonomy" id="1177156"/>
    <lineage>
        <taxon>Bacteria</taxon>
        <taxon>Pseudomonadati</taxon>
        <taxon>Pseudomonadota</taxon>
        <taxon>Gammaproteobacteria</taxon>
        <taxon>Oceanospirillales</taxon>
        <taxon>Alcanivoracaceae</taxon>
        <taxon>Alcanivorax</taxon>
    </lineage>
</organism>
<accession>A0ABQ6Y6D9</accession>
<reference evidence="1 2" key="1">
    <citation type="submission" date="2012-09" db="EMBL/GenBank/DDBJ databases">
        <title>Genome Sequence of alkane-degrading Bacterium Alcanivorax sp. 6-D-6.</title>
        <authorList>
            <person name="Lai Q."/>
            <person name="Shao Z."/>
        </authorList>
    </citation>
    <scope>NUCLEOTIDE SEQUENCE [LARGE SCALE GENOMIC DNA]</scope>
    <source>
        <strain evidence="1 2">6-D-6</strain>
    </source>
</reference>